<evidence type="ECO:0000313" key="2">
    <source>
        <dbReference type="Proteomes" id="UP001597040"/>
    </source>
</evidence>
<dbReference type="EMBL" id="JBHTKJ010000036">
    <property type="protein sequence ID" value="MFD1039467.1"/>
    <property type="molecule type" value="Genomic_DNA"/>
</dbReference>
<dbReference type="Gene3D" id="3.90.1200.10">
    <property type="match status" value="1"/>
</dbReference>
<proteinExistence type="predicted"/>
<sequence>MNLLSTYYAIPDGERMILDEMEGIKTDEYLYFTISANNKEIIHMEQAALAYYLAENNYKQVAIPIPNVHGEWFTKYQDKKYLVLQVQSIQDRPHISHGKLLANFHHTGANYSYEPNEISSYGQWKELWIDKITIFENQIGQEAKNNSNRYCELLMDILPYLIGISENAIQYVQESEHETRYHETDQSTITFQRYQSNCLKPVIWTGDLMYDHPTRDLAEYIRVKLLYGDQRSMDEVSLFLKEYQTIRSLSVFSWRLLYARLVFPIHLFDVIGKGFLSVNHDQSYERLTDVIKNQVVYEDRLDKFFQYAGVDNESLHIPVLHWLGK</sequence>
<dbReference type="InterPro" id="IPR047175">
    <property type="entry name" value="CotS-like"/>
</dbReference>
<keyword evidence="2" id="KW-1185">Reference proteome</keyword>
<name>A0ABW3LM95_9BACI</name>
<dbReference type="PANTHER" id="PTHR39179:SF2">
    <property type="entry name" value="ENDOSPORE COAT-ASSOCIATED PROTEIN YUTH"/>
    <property type="match status" value="1"/>
</dbReference>
<evidence type="ECO:0008006" key="3">
    <source>
        <dbReference type="Google" id="ProtNLM"/>
    </source>
</evidence>
<organism evidence="1 2">
    <name type="scientific">Virgibacillus byunsanensis</name>
    <dbReference type="NCBI Taxonomy" id="570945"/>
    <lineage>
        <taxon>Bacteria</taxon>
        <taxon>Bacillati</taxon>
        <taxon>Bacillota</taxon>
        <taxon>Bacilli</taxon>
        <taxon>Bacillales</taxon>
        <taxon>Bacillaceae</taxon>
        <taxon>Virgibacillus</taxon>
    </lineage>
</organism>
<dbReference type="RefSeq" id="WP_390363145.1">
    <property type="nucleotide sequence ID" value="NZ_JBHTKJ010000036.1"/>
</dbReference>
<protein>
    <recommendedName>
        <fullName evidence="3">Spore coat protein YutH</fullName>
    </recommendedName>
</protein>
<gene>
    <name evidence="1" type="ORF">ACFQ3N_13845</name>
</gene>
<reference evidence="2" key="1">
    <citation type="journal article" date="2019" name="Int. J. Syst. Evol. Microbiol.">
        <title>The Global Catalogue of Microorganisms (GCM) 10K type strain sequencing project: providing services to taxonomists for standard genome sequencing and annotation.</title>
        <authorList>
            <consortium name="The Broad Institute Genomics Platform"/>
            <consortium name="The Broad Institute Genome Sequencing Center for Infectious Disease"/>
            <person name="Wu L."/>
            <person name="Ma J."/>
        </authorList>
    </citation>
    <scope>NUCLEOTIDE SEQUENCE [LARGE SCALE GENOMIC DNA]</scope>
    <source>
        <strain evidence="2">CCUG 56754</strain>
    </source>
</reference>
<accession>A0ABW3LM95</accession>
<dbReference type="Proteomes" id="UP001597040">
    <property type="component" value="Unassembled WGS sequence"/>
</dbReference>
<dbReference type="PANTHER" id="PTHR39179">
    <property type="entry name" value="SPORE COAT PROTEIN I"/>
    <property type="match status" value="1"/>
</dbReference>
<dbReference type="InterPro" id="IPR011009">
    <property type="entry name" value="Kinase-like_dom_sf"/>
</dbReference>
<evidence type="ECO:0000313" key="1">
    <source>
        <dbReference type="EMBL" id="MFD1039467.1"/>
    </source>
</evidence>
<dbReference type="SUPFAM" id="SSF56112">
    <property type="entry name" value="Protein kinase-like (PK-like)"/>
    <property type="match status" value="1"/>
</dbReference>
<comment type="caution">
    <text evidence="1">The sequence shown here is derived from an EMBL/GenBank/DDBJ whole genome shotgun (WGS) entry which is preliminary data.</text>
</comment>